<feature type="compositionally biased region" description="Basic and acidic residues" evidence="9">
    <location>
        <begin position="918"/>
        <end position="930"/>
    </location>
</feature>
<feature type="compositionally biased region" description="Basic and acidic residues" evidence="9">
    <location>
        <begin position="1133"/>
        <end position="1148"/>
    </location>
</feature>
<feature type="compositionally biased region" description="Basic and acidic residues" evidence="9">
    <location>
        <begin position="1435"/>
        <end position="1444"/>
    </location>
</feature>
<feature type="compositionally biased region" description="Low complexity" evidence="9">
    <location>
        <begin position="1419"/>
        <end position="1432"/>
    </location>
</feature>
<keyword evidence="3" id="KW-0158">Chromosome</keyword>
<dbReference type="GO" id="GO:0000796">
    <property type="term" value="C:condensin complex"/>
    <property type="evidence" value="ECO:0007669"/>
    <property type="project" value="InterPro"/>
</dbReference>
<evidence type="ECO:0000256" key="6">
    <source>
        <dbReference type="ARBA" id="ARBA00023067"/>
    </source>
</evidence>
<evidence type="ECO:0000256" key="5">
    <source>
        <dbReference type="ARBA" id="ARBA00022776"/>
    </source>
</evidence>
<keyword evidence="4" id="KW-0132">Cell division</keyword>
<feature type="compositionally biased region" description="Polar residues" evidence="9">
    <location>
        <begin position="1105"/>
        <end position="1114"/>
    </location>
</feature>
<feature type="compositionally biased region" description="Low complexity" evidence="9">
    <location>
        <begin position="1081"/>
        <end position="1092"/>
    </location>
</feature>
<feature type="region of interest" description="Disordered" evidence="9">
    <location>
        <begin position="918"/>
        <end position="942"/>
    </location>
</feature>
<dbReference type="GO" id="GO:0000793">
    <property type="term" value="C:condensed chromosome"/>
    <property type="evidence" value="ECO:0007669"/>
    <property type="project" value="TreeGrafter"/>
</dbReference>
<evidence type="ECO:0000313" key="12">
    <source>
        <dbReference type="Proteomes" id="UP001152888"/>
    </source>
</evidence>
<keyword evidence="12" id="KW-1185">Reference proteome</keyword>
<feature type="region of interest" description="Disordered" evidence="9">
    <location>
        <begin position="1200"/>
        <end position="1274"/>
    </location>
</feature>
<feature type="compositionally biased region" description="Basic and acidic residues" evidence="9">
    <location>
        <begin position="1093"/>
        <end position="1104"/>
    </location>
</feature>
<dbReference type="GO" id="GO:0007076">
    <property type="term" value="P:mitotic chromosome condensation"/>
    <property type="evidence" value="ECO:0007669"/>
    <property type="project" value="InterPro"/>
</dbReference>
<dbReference type="InterPro" id="IPR027165">
    <property type="entry name" value="CND3"/>
</dbReference>
<dbReference type="EMBL" id="CAKOFQ010006720">
    <property type="protein sequence ID" value="CAH1964909.1"/>
    <property type="molecule type" value="Genomic_DNA"/>
</dbReference>
<feature type="compositionally biased region" description="Basic and acidic residues" evidence="9">
    <location>
        <begin position="1200"/>
        <end position="1221"/>
    </location>
</feature>
<evidence type="ECO:0000259" key="10">
    <source>
        <dbReference type="PROSITE" id="PS50151"/>
    </source>
</evidence>
<protein>
    <recommendedName>
        <fullName evidence="10">UVR domain-containing protein</fullName>
    </recommendedName>
</protein>
<evidence type="ECO:0000256" key="1">
    <source>
        <dbReference type="ARBA" id="ARBA00004286"/>
    </source>
</evidence>
<feature type="compositionally biased region" description="Basic and acidic residues" evidence="9">
    <location>
        <begin position="970"/>
        <end position="983"/>
    </location>
</feature>
<feature type="compositionally biased region" description="Basic and acidic residues" evidence="9">
    <location>
        <begin position="1250"/>
        <end position="1264"/>
    </location>
</feature>
<name>A0A9P0K5V5_ACAOB</name>
<comment type="subcellular location">
    <subcellularLocation>
        <location evidence="1">Chromosome</location>
    </subcellularLocation>
</comment>
<feature type="region of interest" description="Disordered" evidence="9">
    <location>
        <begin position="1319"/>
        <end position="1444"/>
    </location>
</feature>
<dbReference type="OrthoDB" id="27187at2759"/>
<sequence>MGDKLEVQFKKILDAAQKNRASHQKCLHQLDGIYKKVESNRFKQIFLKLLKVIFATEVFGAKNENVERLLEFVSQFVVQTIPKEESENESVSEDPFEDVNTHPFFTDAVMETLKYHRLANVSLRYNSCLFLRLLLQNISSNMNIDYYVCEKIGLAMLERTADLKSSIRLQAVMALEKLQDPTAPNCPVVTAYLGLLQDANPLIRREVMRRIAPYVGSAPYILRHLRDVDANVRLQAFKRVADMGPKMFKIYERQDILTSGLNETNEKVKKSFQENLLIKWLNAYEGDFIKFLDSIKIDADEMDMLKTQHISKRLMDIYFRIRPIGDVISSLPLNEDKLIPQEKMVGQVILLWDLLVQHVRKCGGDLNIDSEDILPELTPFCNYIQRTIDSAKGKGMEDWEYLEYQHILYSLLEIAEGYDLSDEVGRKTLHQMVMKLLTDEKNHLRIKRKLLKIASELYPKSEDIIPAVCCLISDITEPLIEVEEEIAAPAPTKYDNHDFQVATLKVKLNTLDEEMEDAAHKRDFLKAEQLKEQAQRIREELAHLIESRTVPQVKVQQVKTVKDDPKTVSHCLELLIALLELPTVRSISTALEFVKNEFLLPLLDSTVIDINWRVLQCLALFASLSPDLAEEYVKILCIPLMTCRVVPNYNKFALKVSIKAVADLYYLHGAQIFGGFNENANATQSSNTRRLYDNELEESIADPSKFHFENITDILLDLMDEEDVEIFQYTSLALNRLILNNFPVNPPFIMRIILKWYSPATAKSTNQVQQALGILIVKYVSTVKGAKEIVAKAVLPILRNVAHVPKADPLNEIDTDNLLNYLAVITSSANEKEATDPHLKLSRAILVEVGRYMNPAHLGYLTKMLTLLHIPVGDEDVINRIIETAEKLLTDESIRLDKSSIKYIEKYVQKVKAAVEQKNREKEFENDKSQYTETTDSNTGNNQVESTAAGIENNVAHDAVGVVEDSPDNDMEKESNNTGKNDEYENMINKNNKIIKSVTEHIDSNDDIRSPPRKMRKNGVVDETSQLNNVKEMIKINSNPDTDDNGRPLRKGKRGWKPNKKYEDYRKNRKKINKVVENKAENNSNNEVVENSKSTDTDTRKKVSDNNGKNSSFAEASPLRRSFRHSNCQSQDKNYKRPKDSRSRDSQKESANSTNVLSSFASEVFVTMKRLRSEVQKNGQWKEKAKNGKNMDNLVVNLRKFKDGATNDSKSTDTDTRKKVSDNNGKNSSSAEASPLRRSFRHSNCQSQDKNYKRKDSSSRDSQKESANSTNVSSSFASEVFVTMKRVRSEVQKNGQWKEKAKNGKNMDNLVVNLRKFKDGATNDTKTRGAGKKNKDVSSNKQSFSGDVPIPSRYDMRYCSNRNELDKHKDGKDKDLEPKGSNTTEKAYPKANLHEKAHTSDRKLKKRFRPSFKENKGVNSETSDSESNSTESEVADTRSKRPKLVHLEKQMTRSAKLDSASQNSVLSEHNNTSYRRTFRPIAESTACMLQLSSESKGVRNGALTRSLSRLSEQSERRLNDSRDSDASLLKIVNNVSEKIKNASFPSFDSDTSFKTKSSKSTKSSARSSPIISGARRKYHIPNIMKKLRTRQIQSD</sequence>
<reference evidence="11" key="1">
    <citation type="submission" date="2022-03" db="EMBL/GenBank/DDBJ databases">
        <authorList>
            <person name="Sayadi A."/>
        </authorList>
    </citation>
    <scope>NUCLEOTIDE SEQUENCE</scope>
</reference>
<dbReference type="InterPro" id="IPR011989">
    <property type="entry name" value="ARM-like"/>
</dbReference>
<dbReference type="InterPro" id="IPR016024">
    <property type="entry name" value="ARM-type_fold"/>
</dbReference>
<evidence type="ECO:0000256" key="8">
    <source>
        <dbReference type="SAM" id="Coils"/>
    </source>
</evidence>
<evidence type="ECO:0000256" key="7">
    <source>
        <dbReference type="ARBA" id="ARBA00023306"/>
    </source>
</evidence>
<proteinExistence type="inferred from homology"/>
<evidence type="ECO:0000256" key="4">
    <source>
        <dbReference type="ARBA" id="ARBA00022618"/>
    </source>
</evidence>
<dbReference type="Gene3D" id="1.25.10.10">
    <property type="entry name" value="Leucine-rich Repeat Variant"/>
    <property type="match status" value="1"/>
</dbReference>
<feature type="domain" description="UVR" evidence="10">
    <location>
        <begin position="505"/>
        <end position="540"/>
    </location>
</feature>
<comment type="similarity">
    <text evidence="2">Belongs to the CND3 (condensin subunit 3) family.</text>
</comment>
<feature type="compositionally biased region" description="Polar residues" evidence="9">
    <location>
        <begin position="931"/>
        <end position="942"/>
    </location>
</feature>
<feature type="compositionally biased region" description="Low complexity" evidence="9">
    <location>
        <begin position="1548"/>
        <end position="1564"/>
    </location>
</feature>
<keyword evidence="8" id="KW-0175">Coiled coil</keyword>
<accession>A0A9P0K5V5</accession>
<feature type="region of interest" description="Disordered" evidence="9">
    <location>
        <begin position="964"/>
        <end position="984"/>
    </location>
</feature>
<dbReference type="InterPro" id="IPR001943">
    <property type="entry name" value="UVR_dom"/>
</dbReference>
<feature type="region of interest" description="Disordered" evidence="9">
    <location>
        <begin position="1000"/>
        <end position="1155"/>
    </location>
</feature>
<gene>
    <name evidence="11" type="ORF">ACAOBT_LOCUS6072</name>
</gene>
<feature type="compositionally biased region" description="Basic residues" evidence="9">
    <location>
        <begin position="1048"/>
        <end position="1059"/>
    </location>
</feature>
<dbReference type="GO" id="GO:0051301">
    <property type="term" value="P:cell division"/>
    <property type="evidence" value="ECO:0007669"/>
    <property type="project" value="UniProtKB-KW"/>
</dbReference>
<dbReference type="Pfam" id="PF12719">
    <property type="entry name" value="Cnd3"/>
    <property type="match status" value="1"/>
</dbReference>
<evidence type="ECO:0000256" key="9">
    <source>
        <dbReference type="SAM" id="MobiDB-lite"/>
    </source>
</evidence>
<feature type="coiled-coil region" evidence="8">
    <location>
        <begin position="501"/>
        <end position="547"/>
    </location>
</feature>
<evidence type="ECO:0000256" key="3">
    <source>
        <dbReference type="ARBA" id="ARBA00022454"/>
    </source>
</evidence>
<feature type="compositionally biased region" description="Basic and acidic residues" evidence="9">
    <location>
        <begin position="1392"/>
        <end position="1402"/>
    </location>
</feature>
<feature type="compositionally biased region" description="Basic and acidic residues" evidence="9">
    <location>
        <begin position="1319"/>
        <end position="1338"/>
    </location>
</feature>
<dbReference type="PROSITE" id="PS50151">
    <property type="entry name" value="UVR"/>
    <property type="match status" value="1"/>
</dbReference>
<dbReference type="SUPFAM" id="SSF48371">
    <property type="entry name" value="ARM repeat"/>
    <property type="match status" value="1"/>
</dbReference>
<feature type="compositionally biased region" description="Basic and acidic residues" evidence="9">
    <location>
        <begin position="1363"/>
        <end position="1378"/>
    </location>
</feature>
<feature type="compositionally biased region" description="Polar residues" evidence="9">
    <location>
        <begin position="1222"/>
        <end position="1232"/>
    </location>
</feature>
<dbReference type="PANTHER" id="PTHR14418:SF5">
    <property type="entry name" value="CONDENSIN COMPLEX SUBUNIT 3"/>
    <property type="match status" value="1"/>
</dbReference>
<dbReference type="InterPro" id="IPR025977">
    <property type="entry name" value="Cnd3_C"/>
</dbReference>
<keyword evidence="6" id="KW-0226">DNA condensation</keyword>
<organism evidence="11 12">
    <name type="scientific">Acanthoscelides obtectus</name>
    <name type="common">Bean weevil</name>
    <name type="synonym">Bruchus obtectus</name>
    <dbReference type="NCBI Taxonomy" id="200917"/>
    <lineage>
        <taxon>Eukaryota</taxon>
        <taxon>Metazoa</taxon>
        <taxon>Ecdysozoa</taxon>
        <taxon>Arthropoda</taxon>
        <taxon>Hexapoda</taxon>
        <taxon>Insecta</taxon>
        <taxon>Pterygota</taxon>
        <taxon>Neoptera</taxon>
        <taxon>Endopterygota</taxon>
        <taxon>Coleoptera</taxon>
        <taxon>Polyphaga</taxon>
        <taxon>Cucujiformia</taxon>
        <taxon>Chrysomeloidea</taxon>
        <taxon>Chrysomelidae</taxon>
        <taxon>Bruchinae</taxon>
        <taxon>Bruchini</taxon>
        <taxon>Acanthoscelides</taxon>
    </lineage>
</organism>
<comment type="caution">
    <text evidence="11">The sequence shown here is derived from an EMBL/GenBank/DDBJ whole genome shotgun (WGS) entry which is preliminary data.</text>
</comment>
<keyword evidence="5" id="KW-0498">Mitosis</keyword>
<feature type="compositionally biased region" description="Basic and acidic residues" evidence="9">
    <location>
        <begin position="1000"/>
        <end position="1010"/>
    </location>
</feature>
<feature type="region of interest" description="Disordered" evidence="9">
    <location>
        <begin position="1548"/>
        <end position="1580"/>
    </location>
</feature>
<keyword evidence="7" id="KW-0131">Cell cycle</keyword>
<dbReference type="PANTHER" id="PTHR14418">
    <property type="entry name" value="CONDENSIN COMPLEX SUBUNIT 3-RELATED"/>
    <property type="match status" value="1"/>
</dbReference>
<evidence type="ECO:0000256" key="2">
    <source>
        <dbReference type="ARBA" id="ARBA00006533"/>
    </source>
</evidence>
<evidence type="ECO:0000313" key="11">
    <source>
        <dbReference type="EMBL" id="CAH1964909.1"/>
    </source>
</evidence>
<dbReference type="GO" id="GO:0005737">
    <property type="term" value="C:cytoplasm"/>
    <property type="evidence" value="ECO:0007669"/>
    <property type="project" value="TreeGrafter"/>
</dbReference>
<feature type="compositionally biased region" description="Polar residues" evidence="9">
    <location>
        <begin position="1265"/>
        <end position="1274"/>
    </location>
</feature>
<dbReference type="Proteomes" id="UP001152888">
    <property type="component" value="Unassembled WGS sequence"/>
</dbReference>